<gene>
    <name evidence="2" type="ORF">S01H4_02003</name>
</gene>
<evidence type="ECO:0000256" key="1">
    <source>
        <dbReference type="SAM" id="Phobius"/>
    </source>
</evidence>
<keyword evidence="1" id="KW-0812">Transmembrane</keyword>
<keyword evidence="1" id="KW-1133">Transmembrane helix</keyword>
<evidence type="ECO:0000313" key="2">
    <source>
        <dbReference type="EMBL" id="GAG71963.1"/>
    </source>
</evidence>
<keyword evidence="1" id="KW-0472">Membrane</keyword>
<protein>
    <submittedName>
        <fullName evidence="2">Uncharacterized protein</fullName>
    </submittedName>
</protein>
<feature type="transmembrane region" description="Helical" evidence="1">
    <location>
        <begin position="203"/>
        <end position="222"/>
    </location>
</feature>
<dbReference type="EMBL" id="BART01000409">
    <property type="protein sequence ID" value="GAG71963.1"/>
    <property type="molecule type" value="Genomic_DNA"/>
</dbReference>
<name>X1AH10_9ZZZZ</name>
<reference evidence="2" key="1">
    <citation type="journal article" date="2014" name="Front. Microbiol.">
        <title>High frequency of phylogenetically diverse reductive dehalogenase-homologous genes in deep subseafloor sedimentary metagenomes.</title>
        <authorList>
            <person name="Kawai M."/>
            <person name="Futagami T."/>
            <person name="Toyoda A."/>
            <person name="Takaki Y."/>
            <person name="Nishi S."/>
            <person name="Hori S."/>
            <person name="Arai W."/>
            <person name="Tsubouchi T."/>
            <person name="Morono Y."/>
            <person name="Uchiyama I."/>
            <person name="Ito T."/>
            <person name="Fujiyama A."/>
            <person name="Inagaki F."/>
            <person name="Takami H."/>
        </authorList>
    </citation>
    <scope>NUCLEOTIDE SEQUENCE</scope>
    <source>
        <strain evidence="2">Expedition CK06-06</strain>
    </source>
</reference>
<accession>X1AH10</accession>
<sequence length="243" mass="28406">MSKKDYKELQKQIEDIELDNNLADYHAFIYWFIETAFGYPKEKILNSICDGIHDKGVDAVIIDHIEMKVIIIQSKYERTGRQVQINDNEIKLFATVKNYFDSRSALSAAINKGNQATKRLMNEAFDAIRKKKYLLELTFISTHKYAPHLDDLIYKTLGFGEGEFRVYHFDRIMQLYYDKMRDFTPSLGVYNLPFVDSKSLNVLIVWLRFTFMMLSGIHIGAIRRNSTLLTRIGSLKIGHYTMF</sequence>
<dbReference type="AlphaFoldDB" id="X1AH10"/>
<proteinExistence type="predicted"/>
<organism evidence="2">
    <name type="scientific">marine sediment metagenome</name>
    <dbReference type="NCBI Taxonomy" id="412755"/>
    <lineage>
        <taxon>unclassified sequences</taxon>
        <taxon>metagenomes</taxon>
        <taxon>ecological metagenomes</taxon>
    </lineage>
</organism>
<comment type="caution">
    <text evidence="2">The sequence shown here is derived from an EMBL/GenBank/DDBJ whole genome shotgun (WGS) entry which is preliminary data.</text>
</comment>